<feature type="compositionally biased region" description="Low complexity" evidence="1">
    <location>
        <begin position="121"/>
        <end position="149"/>
    </location>
</feature>
<feature type="region of interest" description="Disordered" evidence="1">
    <location>
        <begin position="120"/>
        <end position="177"/>
    </location>
</feature>
<feature type="domain" description="PRC-barrel" evidence="2">
    <location>
        <begin position="4"/>
        <end position="73"/>
    </location>
</feature>
<dbReference type="InterPro" id="IPR014747">
    <property type="entry name" value="Bac_photo_RC_H_C"/>
</dbReference>
<dbReference type="PANTHER" id="PTHR38463">
    <property type="entry name" value="STRESS RESPONSE PROTEIN YSNF"/>
    <property type="match status" value="1"/>
</dbReference>
<dbReference type="Pfam" id="PF05239">
    <property type="entry name" value="PRC"/>
    <property type="match status" value="1"/>
</dbReference>
<feature type="compositionally biased region" description="Basic and acidic residues" evidence="1">
    <location>
        <begin position="277"/>
        <end position="296"/>
    </location>
</feature>
<dbReference type="Gene3D" id="3.90.50.10">
    <property type="entry name" value="Photosynthetic Reaction Center, subunit H, domain 2"/>
    <property type="match status" value="1"/>
</dbReference>
<dbReference type="InterPro" id="IPR019060">
    <property type="entry name" value="DUF2382"/>
</dbReference>
<keyword evidence="5" id="KW-1185">Reference proteome</keyword>
<reference evidence="4 5" key="1">
    <citation type="submission" date="2019-06" db="EMBL/GenBank/DDBJ databases">
        <title>Sequencing the genomes of 1000 actinobacteria strains.</title>
        <authorList>
            <person name="Klenk H.-P."/>
        </authorList>
    </citation>
    <scope>NUCLEOTIDE SEQUENCE [LARGE SCALE GENOMIC DNA]</scope>
    <source>
        <strain evidence="4 5">DSM 43866</strain>
    </source>
</reference>
<name>A0A561VJ37_ACTTI</name>
<dbReference type="RefSeq" id="WP_122978032.1">
    <property type="nucleotide sequence ID" value="NZ_BOMX01000143.1"/>
</dbReference>
<dbReference type="GO" id="GO:0030077">
    <property type="term" value="C:plasma membrane light-harvesting complex"/>
    <property type="evidence" value="ECO:0007669"/>
    <property type="project" value="InterPro"/>
</dbReference>
<gene>
    <name evidence="4" type="ORF">FHX34_106349</name>
</gene>
<feature type="compositionally biased region" description="Polar residues" evidence="1">
    <location>
        <begin position="150"/>
        <end position="163"/>
    </location>
</feature>
<evidence type="ECO:0000256" key="1">
    <source>
        <dbReference type="SAM" id="MobiDB-lite"/>
    </source>
</evidence>
<feature type="domain" description="DUF2382" evidence="3">
    <location>
        <begin position="173"/>
        <end position="284"/>
    </location>
</feature>
<protein>
    <submittedName>
        <fullName evidence="4">Uncharacterized protein (TIGR02271 family)</fullName>
    </submittedName>
</protein>
<feature type="compositionally biased region" description="Basic and acidic residues" evidence="1">
    <location>
        <begin position="213"/>
        <end position="231"/>
    </location>
</feature>
<proteinExistence type="predicted"/>
<dbReference type="EMBL" id="VIWY01000006">
    <property type="protein sequence ID" value="TWG11619.1"/>
    <property type="molecule type" value="Genomic_DNA"/>
</dbReference>
<feature type="region of interest" description="Disordered" evidence="1">
    <location>
        <begin position="270"/>
        <end position="296"/>
    </location>
</feature>
<dbReference type="InterPro" id="IPR027275">
    <property type="entry name" value="PRC-brl_dom"/>
</dbReference>
<evidence type="ECO:0000259" key="2">
    <source>
        <dbReference type="Pfam" id="PF05239"/>
    </source>
</evidence>
<dbReference type="InterPro" id="IPR052967">
    <property type="entry name" value="Stress_Response_Assoc"/>
</dbReference>
<dbReference type="AlphaFoldDB" id="A0A561VJ37"/>
<organism evidence="4 5">
    <name type="scientific">Actinoplanes teichomyceticus</name>
    <dbReference type="NCBI Taxonomy" id="1867"/>
    <lineage>
        <taxon>Bacteria</taxon>
        <taxon>Bacillati</taxon>
        <taxon>Actinomycetota</taxon>
        <taxon>Actinomycetes</taxon>
        <taxon>Micromonosporales</taxon>
        <taxon>Micromonosporaceae</taxon>
        <taxon>Actinoplanes</taxon>
    </lineage>
</organism>
<dbReference type="GO" id="GO:0019684">
    <property type="term" value="P:photosynthesis, light reaction"/>
    <property type="evidence" value="ECO:0007669"/>
    <property type="project" value="InterPro"/>
</dbReference>
<dbReference type="Proteomes" id="UP000320239">
    <property type="component" value="Unassembled WGS sequence"/>
</dbReference>
<sequence>MITQEHINSLHGRDVHDRDGHKIGTAGQVWTDAAGLPTWVSVRTGLFGLNESLVPLQNADLRDDQLVVPFDKATVKDAPNVDASHDEPLTQAEVDQLYSYYGLRQHDSYRAYQAGAAASNESYTGSGTGSESYTGSAASSESYTGSATGNESYTGTAGRSHTGSYDDRGDDAMTRSEERLNVGTDREQVGRARLRKYVTTEHEQVSVPVTREEVRLEREPVTDANRDDAYRGPDLTESEHEVTLHAERPVVSTETVPVERVRLGKETVTEEQTVGGEVRKERIEADLPDEGRRRLG</sequence>
<evidence type="ECO:0000259" key="3">
    <source>
        <dbReference type="Pfam" id="PF09557"/>
    </source>
</evidence>
<dbReference type="PANTHER" id="PTHR38463:SF1">
    <property type="entry name" value="STRESS RESPONSE PROTEIN YSNF"/>
    <property type="match status" value="1"/>
</dbReference>
<accession>A0A561VJ37</accession>
<dbReference type="SUPFAM" id="SSF50346">
    <property type="entry name" value="PRC-barrel domain"/>
    <property type="match status" value="1"/>
</dbReference>
<evidence type="ECO:0000313" key="5">
    <source>
        <dbReference type="Proteomes" id="UP000320239"/>
    </source>
</evidence>
<dbReference type="Pfam" id="PF09557">
    <property type="entry name" value="DUF2382"/>
    <property type="match status" value="1"/>
</dbReference>
<dbReference type="OrthoDB" id="3712018at2"/>
<evidence type="ECO:0000313" key="4">
    <source>
        <dbReference type="EMBL" id="TWG11619.1"/>
    </source>
</evidence>
<feature type="region of interest" description="Disordered" evidence="1">
    <location>
        <begin position="213"/>
        <end position="233"/>
    </location>
</feature>
<comment type="caution">
    <text evidence="4">The sequence shown here is derived from an EMBL/GenBank/DDBJ whole genome shotgun (WGS) entry which is preliminary data.</text>
</comment>
<feature type="compositionally biased region" description="Basic and acidic residues" evidence="1">
    <location>
        <begin position="164"/>
        <end position="177"/>
    </location>
</feature>
<dbReference type="InterPro" id="IPR011033">
    <property type="entry name" value="PRC_barrel-like_sf"/>
</dbReference>